<dbReference type="GO" id="GO:0004803">
    <property type="term" value="F:transposase activity"/>
    <property type="evidence" value="ECO:0007669"/>
    <property type="project" value="InterPro"/>
</dbReference>
<feature type="domain" description="DUF4158" evidence="6">
    <location>
        <begin position="6"/>
        <end position="168"/>
    </location>
</feature>
<evidence type="ECO:0000256" key="2">
    <source>
        <dbReference type="ARBA" id="ARBA00022578"/>
    </source>
</evidence>
<sequence length="1021" mass="117807">MARLTILTPQEIDTLYAIPSLDDEERSFLFSLDEIDRAILDSLGNDTARKVDYILQLGFYRAIGNFFLFSFQKVKADVEFIMQLYFPGEPFPKKQVSKNHHYQNRCAVMNQFGLRDADAGFQSQLLKEAKALAKRHVLSRFVLEELLSYCQLQNVLRPAYSSLQNIVSIALREERKRLVTKLYTDADKGLRGQLDRLLANDELFYNLTLLKKDQKDFSTTEIKKSVAKQQLVIGIYRESQRLMPKLGISEQSIIYYANLAEFYSIQKLRRFADKNLVRLYLLCYAHHRFLKINDHLISSLIQKMAKYADGADNYQRSKIELMEDVDSQLRKQAFQVMAINIDSRIPDDQVRAKAFEVVPLEGYQQFLKDFNKPNLDRDFYRWQYYGEIALTVKKNIRPLFKALEFSCTNDGLTRAVAFLRRHLEGGQPFRDYRYQDVPMDFCPKSLKKFLTYKVSINGQPAVRKVDGDRYESMVYHQLKQGIANTAVFVKDSHWYCSLEDDLIDIDDWTQNKEKILKELNMPLLSMDIEDMLNQFEANMKVKYEQVNQAIRNGDNPSLKTHYNKQGDLLKWTLPYVRLDDGMNNPFYEKLNVSGIGDILKFTALATGCMKAFTHLQPKYAKLSPDPEVIHACVIANATGIEAKRMKEISDIKESDLERVGKNHVRYQTLYAANDLVMNHTAKLPIFAEYNLADYGVHASVDGQKLVTKYHTIKSRHAKKYFGMLKGVVLLAINANHLPLCLKVIGANQHESHFLLDIVESNTSDVEITAISGDMHSINRVNFALLYMFGYRFMPRFTQLQDKSDNNLVCFDELDNYKHHIIKPSKKVNKALIIKEWDNVLRILASLALKKTTQSTIVSKLSSYKKTSPALKALIAFDEIIMTDYLLDYIDSKEIREVVQGSLNRGESYHQLSSTIAKVSGGRMLSGKTEIELDVNADSIRLIANAVIFYNATLLSELYQHYQFVDPEMAKEILRFSPVAWQHINFIGKYEFYNRGDVLNIQEVIKNFTDVFKIDISSVSRL</sequence>
<name>A0A177NU06_9GAMM</name>
<comment type="similarity">
    <text evidence="1">Belongs to the transposase 7 family.</text>
</comment>
<dbReference type="InterPro" id="IPR002513">
    <property type="entry name" value="Tn3_Tnp_DDE_dom"/>
</dbReference>
<dbReference type="InterPro" id="IPR025296">
    <property type="entry name" value="DUF4158"/>
</dbReference>
<evidence type="ECO:0000256" key="1">
    <source>
        <dbReference type="ARBA" id="ARBA00009402"/>
    </source>
</evidence>
<dbReference type="EMBL" id="LUUI01000031">
    <property type="protein sequence ID" value="OAI20729.1"/>
    <property type="molecule type" value="Genomic_DNA"/>
</dbReference>
<dbReference type="InterPro" id="IPR047653">
    <property type="entry name" value="Tn3-like_transpos"/>
</dbReference>
<keyword evidence="3" id="KW-0238">DNA-binding</keyword>
<dbReference type="GO" id="GO:0003677">
    <property type="term" value="F:DNA binding"/>
    <property type="evidence" value="ECO:0007669"/>
    <property type="project" value="UniProtKB-KW"/>
</dbReference>
<accession>A0A177NU06</accession>
<evidence type="ECO:0000259" key="5">
    <source>
        <dbReference type="Pfam" id="PF01526"/>
    </source>
</evidence>
<keyword evidence="2" id="KW-0815">Transposition</keyword>
<organism evidence="7 8">
    <name type="scientific">Methylomonas lenta</name>
    <dbReference type="NCBI Taxonomy" id="980561"/>
    <lineage>
        <taxon>Bacteria</taxon>
        <taxon>Pseudomonadati</taxon>
        <taxon>Pseudomonadota</taxon>
        <taxon>Gammaproteobacteria</taxon>
        <taxon>Methylococcales</taxon>
        <taxon>Methylococcaceae</taxon>
        <taxon>Methylomonas</taxon>
    </lineage>
</organism>
<proteinExistence type="inferred from homology"/>
<comment type="caution">
    <text evidence="7">The sequence shown here is derived from an EMBL/GenBank/DDBJ whole genome shotgun (WGS) entry which is preliminary data.</text>
</comment>
<evidence type="ECO:0000256" key="4">
    <source>
        <dbReference type="ARBA" id="ARBA00023172"/>
    </source>
</evidence>
<keyword evidence="4" id="KW-0233">DNA recombination</keyword>
<dbReference type="Pfam" id="PF13700">
    <property type="entry name" value="DUF4158"/>
    <property type="match status" value="1"/>
</dbReference>
<dbReference type="RefSeq" id="WP_066977407.1">
    <property type="nucleotide sequence ID" value="NZ_LUUI01000031.1"/>
</dbReference>
<dbReference type="Proteomes" id="UP000078476">
    <property type="component" value="Unassembled WGS sequence"/>
</dbReference>
<evidence type="ECO:0000313" key="8">
    <source>
        <dbReference type="Proteomes" id="UP000078476"/>
    </source>
</evidence>
<dbReference type="GO" id="GO:0006313">
    <property type="term" value="P:DNA transposition"/>
    <property type="evidence" value="ECO:0007669"/>
    <property type="project" value="InterPro"/>
</dbReference>
<evidence type="ECO:0000256" key="3">
    <source>
        <dbReference type="ARBA" id="ARBA00023125"/>
    </source>
</evidence>
<dbReference type="NCBIfam" id="NF033527">
    <property type="entry name" value="transpos_Tn3"/>
    <property type="match status" value="1"/>
</dbReference>
<dbReference type="Pfam" id="PF01526">
    <property type="entry name" value="DDE_Tnp_Tn3"/>
    <property type="match status" value="1"/>
</dbReference>
<evidence type="ECO:0000313" key="7">
    <source>
        <dbReference type="EMBL" id="OAI20729.1"/>
    </source>
</evidence>
<gene>
    <name evidence="7" type="ORF">A1359_20540</name>
</gene>
<evidence type="ECO:0000259" key="6">
    <source>
        <dbReference type="Pfam" id="PF13700"/>
    </source>
</evidence>
<dbReference type="STRING" id="980561.A1359_20540"/>
<dbReference type="AlphaFoldDB" id="A0A177NU06"/>
<protein>
    <submittedName>
        <fullName evidence="7">Transposase</fullName>
    </submittedName>
</protein>
<dbReference type="OrthoDB" id="5292689at2"/>
<keyword evidence="8" id="KW-1185">Reference proteome</keyword>
<feature type="domain" description="Tn3 transposase DDE" evidence="5">
    <location>
        <begin position="597"/>
        <end position="989"/>
    </location>
</feature>
<reference evidence="7 8" key="1">
    <citation type="submission" date="2016-03" db="EMBL/GenBank/DDBJ databases">
        <authorList>
            <person name="Ploux O."/>
        </authorList>
    </citation>
    <scope>NUCLEOTIDE SEQUENCE [LARGE SCALE GENOMIC DNA]</scope>
    <source>
        <strain evidence="7 8">R-45370</strain>
    </source>
</reference>